<dbReference type="EMBL" id="SJPG01000001">
    <property type="protein sequence ID" value="TWT64500.1"/>
    <property type="molecule type" value="Genomic_DNA"/>
</dbReference>
<dbReference type="SUPFAM" id="SSF53649">
    <property type="entry name" value="Alkaline phosphatase-like"/>
    <property type="match status" value="1"/>
</dbReference>
<dbReference type="RefSeq" id="WP_146506207.1">
    <property type="nucleotide sequence ID" value="NZ_SJPG01000001.1"/>
</dbReference>
<dbReference type="InterPro" id="IPR017850">
    <property type="entry name" value="Alkaline_phosphatase_core_sf"/>
</dbReference>
<evidence type="ECO:0000256" key="1">
    <source>
        <dbReference type="SAM" id="SignalP"/>
    </source>
</evidence>
<dbReference type="Proteomes" id="UP000316095">
    <property type="component" value="Unassembled WGS sequence"/>
</dbReference>
<comment type="caution">
    <text evidence="3">The sequence shown here is derived from an EMBL/GenBank/DDBJ whole genome shotgun (WGS) entry which is preliminary data.</text>
</comment>
<evidence type="ECO:0000259" key="2">
    <source>
        <dbReference type="Pfam" id="PF00884"/>
    </source>
</evidence>
<organism evidence="3 4">
    <name type="scientific">Rubinisphaera italica</name>
    <dbReference type="NCBI Taxonomy" id="2527969"/>
    <lineage>
        <taxon>Bacteria</taxon>
        <taxon>Pseudomonadati</taxon>
        <taxon>Planctomycetota</taxon>
        <taxon>Planctomycetia</taxon>
        <taxon>Planctomycetales</taxon>
        <taxon>Planctomycetaceae</taxon>
        <taxon>Rubinisphaera</taxon>
    </lineage>
</organism>
<sequence precursor="true">MPVRCRFLCSALGCILSILQAFQPVEVGAAPNVLIIMADDCTYNDLPLYGGKNAKTPHLDQFAKESLTFNKAYLAEAMCQPCRAELFTGLYPMSNGCAWNHSASRPEVISLPQHLKPLGYRVGIAGKVHVKPNSVFPFEHIEGFDPSCVRDPTQQHSLAGISEFMSRDNLNPFCLVVALVDPHVPWVMGDASQYPPKKIELPPTLADTLVTRQDYGRYLAEITYMDSQVGEILAELAQLNLTEETLVLFTSEQGSQFPGNKWTNWDTGLHTALIARWPGRVPENQRTDALVQYADVVPTILDLANAEPISAVDGTSFKEVLFGEKTEHRKYVFGIHNNIPEGPAYPIRTISDGEYRYIQNLLPDEIYIEKHLMGKQTQGKLNNPYWPTWVFTAWNNPHTYELVKRYTHRPKEQFYHTASDPYEMTNLAEESQFTKEKELLKSELESWMNSQEDPGIPVDTHEAIQAAKQGQHLFGPGIRKRE</sequence>
<dbReference type="Pfam" id="PF00884">
    <property type="entry name" value="Sulfatase"/>
    <property type="match status" value="1"/>
</dbReference>
<dbReference type="PANTHER" id="PTHR43751:SF1">
    <property type="entry name" value="SULFATASE ATSG-RELATED"/>
    <property type="match status" value="1"/>
</dbReference>
<dbReference type="AlphaFoldDB" id="A0A5C5XNG4"/>
<dbReference type="CDD" id="cd16027">
    <property type="entry name" value="SGSH"/>
    <property type="match status" value="1"/>
</dbReference>
<name>A0A5C5XNG4_9PLAN</name>
<keyword evidence="3" id="KW-0378">Hydrolase</keyword>
<gene>
    <name evidence="3" type="primary">betC_16</name>
    <name evidence="3" type="ORF">Pan54_52640</name>
</gene>
<evidence type="ECO:0000313" key="3">
    <source>
        <dbReference type="EMBL" id="TWT64500.1"/>
    </source>
</evidence>
<reference evidence="3 4" key="1">
    <citation type="submission" date="2019-02" db="EMBL/GenBank/DDBJ databases">
        <title>Deep-cultivation of Planctomycetes and their phenomic and genomic characterization uncovers novel biology.</title>
        <authorList>
            <person name="Wiegand S."/>
            <person name="Jogler M."/>
            <person name="Boedeker C."/>
            <person name="Pinto D."/>
            <person name="Vollmers J."/>
            <person name="Rivas-Marin E."/>
            <person name="Kohn T."/>
            <person name="Peeters S.H."/>
            <person name="Heuer A."/>
            <person name="Rast P."/>
            <person name="Oberbeckmann S."/>
            <person name="Bunk B."/>
            <person name="Jeske O."/>
            <person name="Meyerdierks A."/>
            <person name="Storesund J.E."/>
            <person name="Kallscheuer N."/>
            <person name="Luecker S."/>
            <person name="Lage O.M."/>
            <person name="Pohl T."/>
            <person name="Merkel B.J."/>
            <person name="Hornburger P."/>
            <person name="Mueller R.-W."/>
            <person name="Bruemmer F."/>
            <person name="Labrenz M."/>
            <person name="Spormann A.M."/>
            <person name="Op Den Camp H."/>
            <person name="Overmann J."/>
            <person name="Amann R."/>
            <person name="Jetten M.S.M."/>
            <person name="Mascher T."/>
            <person name="Medema M.H."/>
            <person name="Devos D.P."/>
            <person name="Kaster A.-K."/>
            <person name="Ovreas L."/>
            <person name="Rohde M."/>
            <person name="Galperin M.Y."/>
            <person name="Jogler C."/>
        </authorList>
    </citation>
    <scope>NUCLEOTIDE SEQUENCE [LARGE SCALE GENOMIC DNA]</scope>
    <source>
        <strain evidence="3 4">Pan54</strain>
    </source>
</reference>
<dbReference type="EC" id="3.1.6.6" evidence="3"/>
<dbReference type="PANTHER" id="PTHR43751">
    <property type="entry name" value="SULFATASE"/>
    <property type="match status" value="1"/>
</dbReference>
<proteinExistence type="predicted"/>
<accession>A0A5C5XNG4</accession>
<dbReference type="InterPro" id="IPR000917">
    <property type="entry name" value="Sulfatase_N"/>
</dbReference>
<feature type="signal peptide" evidence="1">
    <location>
        <begin position="1"/>
        <end position="29"/>
    </location>
</feature>
<feature type="chain" id="PRO_5022902064" evidence="1">
    <location>
        <begin position="30"/>
        <end position="482"/>
    </location>
</feature>
<dbReference type="InterPro" id="IPR052701">
    <property type="entry name" value="GAG_Ulvan_Degrading_Sulfatases"/>
</dbReference>
<keyword evidence="4" id="KW-1185">Reference proteome</keyword>
<protein>
    <submittedName>
        <fullName evidence="3">Choline-sulfatase</fullName>
        <ecNumber evidence="3">3.1.6.6</ecNumber>
    </submittedName>
</protein>
<dbReference type="OrthoDB" id="9803751at2"/>
<feature type="domain" description="Sulfatase N-terminal" evidence="2">
    <location>
        <begin position="31"/>
        <end position="305"/>
    </location>
</feature>
<dbReference type="Gene3D" id="3.40.720.10">
    <property type="entry name" value="Alkaline Phosphatase, subunit A"/>
    <property type="match status" value="1"/>
</dbReference>
<dbReference type="GO" id="GO:0047753">
    <property type="term" value="F:choline-sulfatase activity"/>
    <property type="evidence" value="ECO:0007669"/>
    <property type="project" value="UniProtKB-EC"/>
</dbReference>
<keyword evidence="1" id="KW-0732">Signal</keyword>
<evidence type="ECO:0000313" key="4">
    <source>
        <dbReference type="Proteomes" id="UP000316095"/>
    </source>
</evidence>